<evidence type="ECO:0000313" key="7">
    <source>
        <dbReference type="Proteomes" id="UP001521150"/>
    </source>
</evidence>
<dbReference type="SUPFAM" id="SSF53697">
    <property type="entry name" value="SIS domain"/>
    <property type="match status" value="1"/>
</dbReference>
<evidence type="ECO:0000259" key="5">
    <source>
        <dbReference type="PROSITE" id="PS51464"/>
    </source>
</evidence>
<dbReference type="PANTHER" id="PTHR10937">
    <property type="entry name" value="GLUCOSAMINE--FRUCTOSE-6-PHOSPHATE AMINOTRANSFERASE, ISOMERIZING"/>
    <property type="match status" value="1"/>
</dbReference>
<dbReference type="PROSITE" id="PS51464">
    <property type="entry name" value="SIS"/>
    <property type="match status" value="2"/>
</dbReference>
<protein>
    <recommendedName>
        <fullName evidence="3">Glutamine--fructose-6-phosphate aminotransferase [isomerizing]</fullName>
        <ecNumber evidence="2">2.6.1.16</ecNumber>
    </recommendedName>
</protein>
<accession>A0ABS8Z8J0</accession>
<organism evidence="6 7">
    <name type="scientific">Kibdelosporangium philippinense</name>
    <dbReference type="NCBI Taxonomy" id="211113"/>
    <lineage>
        <taxon>Bacteria</taxon>
        <taxon>Bacillati</taxon>
        <taxon>Actinomycetota</taxon>
        <taxon>Actinomycetes</taxon>
        <taxon>Pseudonocardiales</taxon>
        <taxon>Pseudonocardiaceae</taxon>
        <taxon>Kibdelosporangium</taxon>
    </lineage>
</organism>
<sequence length="352" mass="37619">MSDSPERSLQQLPHYVLDILGQPLALRDLLSMGLGSTATTFLSQGLAGFDRILITGMGASLYASYPSYLRLAKAGLPVWFVETGELLHDVPELITGRSLVWVASQSGESAEVHALLEQLEQCVNPRPTVLGIVNNTDSVLAQSADVLIQLHAGEERAVSTRTYVNTLVASALAVRVALGEPESTDLFTAVGAVQRYLDDWRAHADAIGDAISTPDTLVILARGASRAAAGTGALIIKEAAKYPAEALSTSQFRHGPLEMVTEGVTAVLFEGDRPTAPLSQRLADDIRRYGGRVVWLGQTVPDPDALPLAACRGVARHVAEILPLQLLSVVLAERAGIEPGVFRHLEKVTRVL</sequence>
<dbReference type="CDD" id="cd05009">
    <property type="entry name" value="SIS_GlmS_GlmD_2"/>
    <property type="match status" value="1"/>
</dbReference>
<comment type="caution">
    <text evidence="6">The sequence shown here is derived from an EMBL/GenBank/DDBJ whole genome shotgun (WGS) entry which is preliminary data.</text>
</comment>
<dbReference type="InterPro" id="IPR035466">
    <property type="entry name" value="GlmS/AgaS_SIS"/>
</dbReference>
<gene>
    <name evidence="6" type="ORF">LWC34_04845</name>
</gene>
<evidence type="ECO:0000256" key="4">
    <source>
        <dbReference type="ARBA" id="ARBA00022737"/>
    </source>
</evidence>
<evidence type="ECO:0000313" key="6">
    <source>
        <dbReference type="EMBL" id="MCE7002157.1"/>
    </source>
</evidence>
<dbReference type="InterPro" id="IPR046348">
    <property type="entry name" value="SIS_dom_sf"/>
</dbReference>
<evidence type="ECO:0000256" key="3">
    <source>
        <dbReference type="ARBA" id="ARBA00016090"/>
    </source>
</evidence>
<dbReference type="Proteomes" id="UP001521150">
    <property type="component" value="Unassembled WGS sequence"/>
</dbReference>
<dbReference type="PANTHER" id="PTHR10937:SF0">
    <property type="entry name" value="GLUTAMINE--FRUCTOSE-6-PHOSPHATE TRANSAMINASE (ISOMERIZING)"/>
    <property type="match status" value="1"/>
</dbReference>
<proteinExistence type="predicted"/>
<dbReference type="Gene3D" id="3.40.50.10490">
    <property type="entry name" value="Glucose-6-phosphate isomerase like protein, domain 1"/>
    <property type="match status" value="2"/>
</dbReference>
<comment type="catalytic activity">
    <reaction evidence="1">
        <text>D-fructose 6-phosphate + L-glutamine = D-glucosamine 6-phosphate + L-glutamate</text>
        <dbReference type="Rhea" id="RHEA:13237"/>
        <dbReference type="ChEBI" id="CHEBI:29985"/>
        <dbReference type="ChEBI" id="CHEBI:58359"/>
        <dbReference type="ChEBI" id="CHEBI:58725"/>
        <dbReference type="ChEBI" id="CHEBI:61527"/>
        <dbReference type="EC" id="2.6.1.16"/>
    </reaction>
</comment>
<dbReference type="InterPro" id="IPR035490">
    <property type="entry name" value="GlmS/FrlB_SIS"/>
</dbReference>
<reference evidence="6 7" key="1">
    <citation type="submission" date="2021-12" db="EMBL/GenBank/DDBJ databases">
        <title>Genome sequence of Kibdelosporangium philippinense ATCC 49844.</title>
        <authorList>
            <person name="Fedorov E.A."/>
            <person name="Omeragic M."/>
            <person name="Shalygina K.F."/>
            <person name="Maclea K.S."/>
        </authorList>
    </citation>
    <scope>NUCLEOTIDE SEQUENCE [LARGE SCALE GENOMIC DNA]</scope>
    <source>
        <strain evidence="6 7">ATCC 49844</strain>
    </source>
</reference>
<dbReference type="EC" id="2.6.1.16" evidence="2"/>
<evidence type="ECO:0000256" key="2">
    <source>
        <dbReference type="ARBA" id="ARBA00012916"/>
    </source>
</evidence>
<keyword evidence="4" id="KW-0677">Repeat</keyword>
<dbReference type="InterPro" id="IPR001347">
    <property type="entry name" value="SIS_dom"/>
</dbReference>
<dbReference type="RefSeq" id="WP_233723192.1">
    <property type="nucleotide sequence ID" value="NZ_JAJVCN010000001.1"/>
</dbReference>
<keyword evidence="7" id="KW-1185">Reference proteome</keyword>
<dbReference type="EMBL" id="JAJVCN010000001">
    <property type="protein sequence ID" value="MCE7002157.1"/>
    <property type="molecule type" value="Genomic_DNA"/>
</dbReference>
<dbReference type="CDD" id="cd05008">
    <property type="entry name" value="SIS_GlmS_GlmD_1"/>
    <property type="match status" value="1"/>
</dbReference>
<name>A0ABS8Z8J0_9PSEU</name>
<feature type="domain" description="SIS" evidence="5">
    <location>
        <begin position="42"/>
        <end position="183"/>
    </location>
</feature>
<dbReference type="Pfam" id="PF01380">
    <property type="entry name" value="SIS"/>
    <property type="match status" value="2"/>
</dbReference>
<feature type="domain" description="SIS" evidence="5">
    <location>
        <begin position="207"/>
        <end position="342"/>
    </location>
</feature>
<evidence type="ECO:0000256" key="1">
    <source>
        <dbReference type="ARBA" id="ARBA00001031"/>
    </source>
</evidence>